<dbReference type="NCBIfam" id="TIGR02532">
    <property type="entry name" value="IV_pilin_GFxxxE"/>
    <property type="match status" value="1"/>
</dbReference>
<sequence length="243" mass="25774">MHILNRLPVKVTPAPHAAPSGPALSRGFTLTEMAVVLVIVALLIGGMLMPLSAQQDIRHVTETERILSDVREAMIGYAASHSATDTKPYLPCPDTDDDGAENRLGPACVNQEGRIPWADIGLGRTDAWNNRFRYRVTAAFSNSATGFLLTSNGTLRVCTDSTCTTSVANNIPVAIVSHGKNGAGAFNTTGGNNAAPVGADELENTDLDDNFVSKTPSANFDDLVAWLSPNILFNRMIAAGKLP</sequence>
<dbReference type="AlphaFoldDB" id="A0AA49FN46"/>
<keyword evidence="1" id="KW-0472">Membrane</keyword>
<dbReference type="SUPFAM" id="SSF54523">
    <property type="entry name" value="Pili subunits"/>
    <property type="match status" value="1"/>
</dbReference>
<dbReference type="InterPro" id="IPR012902">
    <property type="entry name" value="N_methyl_site"/>
</dbReference>
<dbReference type="InterPro" id="IPR045584">
    <property type="entry name" value="Pilin-like"/>
</dbReference>
<keyword evidence="1" id="KW-0812">Transmembrane</keyword>
<evidence type="ECO:0000313" key="2">
    <source>
        <dbReference type="EMBL" id="WIM06981.1"/>
    </source>
</evidence>
<organism evidence="2">
    <name type="scientific">Candidatus Nitricoxidivorans perseverans</name>
    <dbReference type="NCBI Taxonomy" id="2975601"/>
    <lineage>
        <taxon>Bacteria</taxon>
        <taxon>Pseudomonadati</taxon>
        <taxon>Pseudomonadota</taxon>
        <taxon>Betaproteobacteria</taxon>
        <taxon>Nitrosomonadales</taxon>
        <taxon>Sterolibacteriaceae</taxon>
        <taxon>Candidatus Nitricoxidivorans</taxon>
    </lineage>
</organism>
<dbReference type="Pfam" id="PF07963">
    <property type="entry name" value="N_methyl"/>
    <property type="match status" value="1"/>
</dbReference>
<proteinExistence type="predicted"/>
<dbReference type="KEGG" id="npv:OHM77_06860"/>
<dbReference type="EMBL" id="CP107246">
    <property type="protein sequence ID" value="WIM06981.1"/>
    <property type="molecule type" value="Genomic_DNA"/>
</dbReference>
<accession>A0AA49FN46</accession>
<protein>
    <submittedName>
        <fullName evidence="2">Type II secretion system GspH family protein</fullName>
    </submittedName>
</protein>
<feature type="transmembrane region" description="Helical" evidence="1">
    <location>
        <begin position="33"/>
        <end position="51"/>
    </location>
</feature>
<name>A0AA49FN46_9PROT</name>
<evidence type="ECO:0000256" key="1">
    <source>
        <dbReference type="SAM" id="Phobius"/>
    </source>
</evidence>
<reference evidence="2" key="1">
    <citation type="journal article" date="2023" name="Nat. Microbiol.">
        <title>Enrichment and characterization of a nitric oxide-reducing microbial community in a continuous bioreactor.</title>
        <authorList>
            <person name="Garrido-Amador P."/>
            <person name="Stortenbeker N."/>
            <person name="Wessels H.J.C.T."/>
            <person name="Speth D.R."/>
            <person name="Garcia-Heredia I."/>
            <person name="Kartal B."/>
        </authorList>
    </citation>
    <scope>NUCLEOTIDE SEQUENCE</scope>
    <source>
        <strain evidence="2">MAG1</strain>
    </source>
</reference>
<dbReference type="Proteomes" id="UP001234916">
    <property type="component" value="Chromosome"/>
</dbReference>
<gene>
    <name evidence="2" type="ORF">OHM77_06860</name>
</gene>
<keyword evidence="1" id="KW-1133">Transmembrane helix</keyword>